<keyword evidence="2" id="KW-0472">Membrane</keyword>
<organism evidence="4 5">
    <name type="scientific">Skeletonema marinoi</name>
    <dbReference type="NCBI Taxonomy" id="267567"/>
    <lineage>
        <taxon>Eukaryota</taxon>
        <taxon>Sar</taxon>
        <taxon>Stramenopiles</taxon>
        <taxon>Ochrophyta</taxon>
        <taxon>Bacillariophyta</taxon>
        <taxon>Coscinodiscophyceae</taxon>
        <taxon>Thalassiosirophycidae</taxon>
        <taxon>Thalassiosirales</taxon>
        <taxon>Skeletonemataceae</taxon>
        <taxon>Skeletonema</taxon>
        <taxon>Skeletonema marinoi-dohrnii complex</taxon>
    </lineage>
</organism>
<feature type="transmembrane region" description="Helical" evidence="2">
    <location>
        <begin position="262"/>
        <end position="280"/>
    </location>
</feature>
<name>A0AAD9DEV6_9STRA</name>
<evidence type="ECO:0000313" key="5">
    <source>
        <dbReference type="Proteomes" id="UP001224775"/>
    </source>
</evidence>
<dbReference type="AlphaFoldDB" id="A0AAD9DEV6"/>
<dbReference type="InterPro" id="IPR037185">
    <property type="entry name" value="EmrE-like"/>
</dbReference>
<dbReference type="InterPro" id="IPR000620">
    <property type="entry name" value="EamA_dom"/>
</dbReference>
<gene>
    <name evidence="4" type="ORF">QTG54_004352</name>
</gene>
<keyword evidence="5" id="KW-1185">Reference proteome</keyword>
<proteinExistence type="predicted"/>
<evidence type="ECO:0000313" key="4">
    <source>
        <dbReference type="EMBL" id="KAK1745061.1"/>
    </source>
</evidence>
<dbReference type="PANTHER" id="PTHR22911:SF76">
    <property type="entry name" value="EAMA DOMAIN-CONTAINING PROTEIN"/>
    <property type="match status" value="1"/>
</dbReference>
<keyword evidence="2" id="KW-1133">Transmembrane helix</keyword>
<feature type="transmembrane region" description="Helical" evidence="2">
    <location>
        <begin position="14"/>
        <end position="33"/>
    </location>
</feature>
<protein>
    <recommendedName>
        <fullName evidence="3">EamA domain-containing protein</fullName>
    </recommendedName>
</protein>
<accession>A0AAD9DEV6</accession>
<comment type="caution">
    <text evidence="4">The sequence shown here is derived from an EMBL/GenBank/DDBJ whole genome shotgun (WGS) entry which is preliminary data.</text>
</comment>
<sequence>MDMASADVFTANNIGYLLLSSTLGIIVGDLLWLEALRLIGAKHVIVIDSIKPFAAAILGRIFLQENLRPPAWGGMFLTVLGVGVVSWEEQSKASQSKEDAEDECDDTNAVQIESDRINNDADDIGTTQISSQNTDDNVSIPDDKSKRYWRGYTCAIINVLADSFGSLLTKQHGVGMTTWTINLLRFGFAGIILLLVSIAMRLHGCYRSSRIDGHSQHTKNENKEDTESTLHIDQCCNTLSTPAQQQCLRPLWYQLPSLKLKGWLQITGGVALVTFLCPAFEKFALFQITLALAISLSSIGPLYSLLLEVPFKGKRPTIWGCLGACLAIAGVVILSVFGY</sequence>
<dbReference type="PANTHER" id="PTHR22911">
    <property type="entry name" value="ACYL-MALONYL CONDENSING ENZYME-RELATED"/>
    <property type="match status" value="1"/>
</dbReference>
<evidence type="ECO:0000256" key="2">
    <source>
        <dbReference type="SAM" id="Phobius"/>
    </source>
</evidence>
<reference evidence="4" key="1">
    <citation type="submission" date="2023-06" db="EMBL/GenBank/DDBJ databases">
        <title>Survivors Of The Sea: Transcriptome response of Skeletonema marinoi to long-term dormancy.</title>
        <authorList>
            <person name="Pinder M.I.M."/>
            <person name="Kourtchenko O."/>
            <person name="Robertson E.K."/>
            <person name="Larsson T."/>
            <person name="Maumus F."/>
            <person name="Osuna-Cruz C.M."/>
            <person name="Vancaester E."/>
            <person name="Stenow R."/>
            <person name="Vandepoele K."/>
            <person name="Ploug H."/>
            <person name="Bruchert V."/>
            <person name="Godhe A."/>
            <person name="Topel M."/>
        </authorList>
    </citation>
    <scope>NUCLEOTIDE SEQUENCE</scope>
    <source>
        <strain evidence="4">R05AC</strain>
    </source>
</reference>
<feature type="transmembrane region" description="Helical" evidence="2">
    <location>
        <begin position="318"/>
        <end position="337"/>
    </location>
</feature>
<feature type="transmembrane region" description="Helical" evidence="2">
    <location>
        <begin position="286"/>
        <end position="306"/>
    </location>
</feature>
<dbReference type="EMBL" id="JATAAI010000006">
    <property type="protein sequence ID" value="KAK1745061.1"/>
    <property type="molecule type" value="Genomic_DNA"/>
</dbReference>
<feature type="domain" description="EamA" evidence="3">
    <location>
        <begin position="12"/>
        <end position="86"/>
    </location>
</feature>
<dbReference type="SUPFAM" id="SSF103481">
    <property type="entry name" value="Multidrug resistance efflux transporter EmrE"/>
    <property type="match status" value="2"/>
</dbReference>
<feature type="region of interest" description="Disordered" evidence="1">
    <location>
        <begin position="120"/>
        <end position="140"/>
    </location>
</feature>
<dbReference type="Proteomes" id="UP001224775">
    <property type="component" value="Unassembled WGS sequence"/>
</dbReference>
<feature type="compositionally biased region" description="Polar residues" evidence="1">
    <location>
        <begin position="125"/>
        <end position="137"/>
    </location>
</feature>
<dbReference type="Gene3D" id="1.10.3730.20">
    <property type="match status" value="1"/>
</dbReference>
<evidence type="ECO:0000256" key="1">
    <source>
        <dbReference type="SAM" id="MobiDB-lite"/>
    </source>
</evidence>
<evidence type="ECO:0000259" key="3">
    <source>
        <dbReference type="Pfam" id="PF00892"/>
    </source>
</evidence>
<keyword evidence="2" id="KW-0812">Transmembrane</keyword>
<feature type="transmembrane region" description="Helical" evidence="2">
    <location>
        <begin position="179"/>
        <end position="200"/>
    </location>
</feature>
<dbReference type="GO" id="GO:0016020">
    <property type="term" value="C:membrane"/>
    <property type="evidence" value="ECO:0007669"/>
    <property type="project" value="InterPro"/>
</dbReference>
<dbReference type="Pfam" id="PF00892">
    <property type="entry name" value="EamA"/>
    <property type="match status" value="1"/>
</dbReference>
<feature type="transmembrane region" description="Helical" evidence="2">
    <location>
        <begin position="69"/>
        <end position="87"/>
    </location>
</feature>